<dbReference type="InterPro" id="IPR050239">
    <property type="entry name" value="Sigma-70_RNA_pol_init_factors"/>
</dbReference>
<dbReference type="InterPro" id="IPR007630">
    <property type="entry name" value="RNA_pol_sigma70_r4"/>
</dbReference>
<sequence length="591" mass="67496">MAIRIQSLSSEDIFAFLPLQVVGTRCELHLCASTRMGLRFKGPPSSSYAPPLLLLRPDLFSSSSSVYLVHTLRDREVCVKFGLLLHSTDEGKLSHGTATYKAKACSFGQVQSVERIKVNLDNCTSKICQDVAKQILKGEDSSFIHTNLTLKTAAELALLMENIDRIEDLIVGADMIRLERDILTHLRRLGAMKLFTSCFSKAVTETIIWSSNLVNKHLDAYPFELRFDEKKDNIVVHSNKKEQRKKRRAQRLEKVSRRSVLQIPTESGHKDELFSLRKRGLGNFAGLSGSKKREVIAKNESEMSMGVKEMANLEKLCKNLEEDMGKPPSLTRWAEAAGLDQKTLRSRLQFGWYCRDKLIRSTRSLVIFVAKNYRGMGIAFDDLIQAGYVGVLNGTERYDIEKGYRFSTYVQYWIRKSILAMIASHSRTVKVPVRMESMINQIQKVKRNFHTSEGKYPNDEEITELTGLSLAYVRLASRCSKSVGSIEQEVRDGWTTTFMEITADTSVKSPYEFIGKEHAREQILNLLQTLHPRERQVLALRYGLGDGRCRSLEEIGRLCHVSREWIRKIEKEALSKIRSQEMQKRLSHYLQ</sequence>
<evidence type="ECO:0008006" key="7">
    <source>
        <dbReference type="Google" id="ProtNLM"/>
    </source>
</evidence>
<gene>
    <name evidence="5" type="ORF">ZIOFF_042918</name>
</gene>
<evidence type="ECO:0000259" key="4">
    <source>
        <dbReference type="Pfam" id="PF04545"/>
    </source>
</evidence>
<evidence type="ECO:0000259" key="3">
    <source>
        <dbReference type="Pfam" id="PF04542"/>
    </source>
</evidence>
<organism evidence="5 6">
    <name type="scientific">Zingiber officinale</name>
    <name type="common">Ginger</name>
    <name type="synonym">Amomum zingiber</name>
    <dbReference type="NCBI Taxonomy" id="94328"/>
    <lineage>
        <taxon>Eukaryota</taxon>
        <taxon>Viridiplantae</taxon>
        <taxon>Streptophyta</taxon>
        <taxon>Embryophyta</taxon>
        <taxon>Tracheophyta</taxon>
        <taxon>Spermatophyta</taxon>
        <taxon>Magnoliopsida</taxon>
        <taxon>Liliopsida</taxon>
        <taxon>Zingiberales</taxon>
        <taxon>Zingiberaceae</taxon>
        <taxon>Zingiber</taxon>
    </lineage>
</organism>
<evidence type="ECO:0000313" key="5">
    <source>
        <dbReference type="EMBL" id="KAG6495127.1"/>
    </source>
</evidence>
<dbReference type="GO" id="GO:0003700">
    <property type="term" value="F:DNA-binding transcription factor activity"/>
    <property type="evidence" value="ECO:0007669"/>
    <property type="project" value="InterPro"/>
</dbReference>
<dbReference type="AlphaFoldDB" id="A0A8J5FY87"/>
<keyword evidence="6" id="KW-1185">Reference proteome</keyword>
<dbReference type="CDD" id="cd06171">
    <property type="entry name" value="Sigma70_r4"/>
    <property type="match status" value="1"/>
</dbReference>
<feature type="domain" description="RNA polymerase sigma-70 region 3" evidence="2">
    <location>
        <begin position="439"/>
        <end position="512"/>
    </location>
</feature>
<dbReference type="Pfam" id="PF04539">
    <property type="entry name" value="Sigma70_r3"/>
    <property type="match status" value="1"/>
</dbReference>
<dbReference type="InterPro" id="IPR007627">
    <property type="entry name" value="RNA_pol_sigma70_r2"/>
</dbReference>
<dbReference type="Pfam" id="PF04542">
    <property type="entry name" value="Sigma70_r2"/>
    <property type="match status" value="1"/>
</dbReference>
<dbReference type="PANTHER" id="PTHR30603:SF13">
    <property type="entry name" value="RNA POLYMERASE SIGMA FACTOR SIGC"/>
    <property type="match status" value="1"/>
</dbReference>
<feature type="domain" description="RNA polymerase sigma-70 region 2" evidence="3">
    <location>
        <begin position="358"/>
        <end position="428"/>
    </location>
</feature>
<comment type="caution">
    <text evidence="5">The sequence shown here is derived from an EMBL/GenBank/DDBJ whole genome shotgun (WGS) entry which is preliminary data.</text>
</comment>
<dbReference type="InterPro" id="IPR014284">
    <property type="entry name" value="RNA_pol_sigma-70_dom"/>
</dbReference>
<reference evidence="5 6" key="1">
    <citation type="submission" date="2020-08" db="EMBL/GenBank/DDBJ databases">
        <title>Plant Genome Project.</title>
        <authorList>
            <person name="Zhang R.-G."/>
        </authorList>
    </citation>
    <scope>NUCLEOTIDE SEQUENCE [LARGE SCALE GENOMIC DNA]</scope>
    <source>
        <tissue evidence="5">Rhizome</tissue>
    </source>
</reference>
<dbReference type="Pfam" id="PF04545">
    <property type="entry name" value="Sigma70_r4"/>
    <property type="match status" value="1"/>
</dbReference>
<dbReference type="PANTHER" id="PTHR30603">
    <property type="entry name" value="RNA POLYMERASE SIGMA FACTOR RPO"/>
    <property type="match status" value="1"/>
</dbReference>
<protein>
    <recommendedName>
        <fullName evidence="7">RNA polymerase sigma factor</fullName>
    </recommendedName>
</protein>
<evidence type="ECO:0000313" key="6">
    <source>
        <dbReference type="Proteomes" id="UP000734854"/>
    </source>
</evidence>
<name>A0A8J5FY87_ZINOF</name>
<proteinExistence type="inferred from homology"/>
<comment type="similarity">
    <text evidence="1">Belongs to the sigma-70 factor family.</text>
</comment>
<dbReference type="InterPro" id="IPR007624">
    <property type="entry name" value="RNA_pol_sigma70_r3"/>
</dbReference>
<dbReference type="EMBL" id="JACMSC010000012">
    <property type="protein sequence ID" value="KAG6495127.1"/>
    <property type="molecule type" value="Genomic_DNA"/>
</dbReference>
<dbReference type="NCBIfam" id="TIGR02937">
    <property type="entry name" value="sigma70-ECF"/>
    <property type="match status" value="1"/>
</dbReference>
<evidence type="ECO:0000259" key="2">
    <source>
        <dbReference type="Pfam" id="PF04539"/>
    </source>
</evidence>
<feature type="domain" description="RNA polymerase sigma-70 region 4" evidence="4">
    <location>
        <begin position="526"/>
        <end position="578"/>
    </location>
</feature>
<dbReference type="GO" id="GO:0006352">
    <property type="term" value="P:DNA-templated transcription initiation"/>
    <property type="evidence" value="ECO:0007669"/>
    <property type="project" value="InterPro"/>
</dbReference>
<dbReference type="Proteomes" id="UP000734854">
    <property type="component" value="Unassembled WGS sequence"/>
</dbReference>
<evidence type="ECO:0000256" key="1">
    <source>
        <dbReference type="ARBA" id="ARBA00007788"/>
    </source>
</evidence>
<accession>A0A8J5FY87</accession>